<reference evidence="1" key="1">
    <citation type="submission" date="2022-10" db="EMBL/GenBank/DDBJ databases">
        <authorList>
            <person name="Chen Y."/>
            <person name="Dougan E. K."/>
            <person name="Chan C."/>
            <person name="Rhodes N."/>
            <person name="Thang M."/>
        </authorList>
    </citation>
    <scope>NUCLEOTIDE SEQUENCE</scope>
</reference>
<dbReference type="Proteomes" id="UP001152797">
    <property type="component" value="Unassembled WGS sequence"/>
</dbReference>
<organism evidence="1">
    <name type="scientific">Cladocopium goreaui</name>
    <dbReference type="NCBI Taxonomy" id="2562237"/>
    <lineage>
        <taxon>Eukaryota</taxon>
        <taxon>Sar</taxon>
        <taxon>Alveolata</taxon>
        <taxon>Dinophyceae</taxon>
        <taxon>Suessiales</taxon>
        <taxon>Symbiodiniaceae</taxon>
        <taxon>Cladocopium</taxon>
    </lineage>
</organism>
<proteinExistence type="predicted"/>
<keyword evidence="3" id="KW-1185">Reference proteome</keyword>
<evidence type="ECO:0000313" key="2">
    <source>
        <dbReference type="EMBL" id="CAL1173257.1"/>
    </source>
</evidence>
<accession>A0A9P1M4G7</accession>
<evidence type="ECO:0000313" key="3">
    <source>
        <dbReference type="Proteomes" id="UP001152797"/>
    </source>
</evidence>
<gene>
    <name evidence="1" type="ORF">C1SCF055_LOCUS44341</name>
</gene>
<dbReference type="EMBL" id="CAMXCT030006778">
    <property type="protein sequence ID" value="CAL4807194.1"/>
    <property type="molecule type" value="Genomic_DNA"/>
</dbReference>
<dbReference type="EMBL" id="CAMXCT020006778">
    <property type="protein sequence ID" value="CAL1173257.1"/>
    <property type="molecule type" value="Genomic_DNA"/>
</dbReference>
<name>A0A9P1M4G7_9DINO</name>
<sequence>LTVVSSTTESPAQKYNGTKFFLDEWCKRLPKVRGRKPFGLIADFRIYARCLSDDEVRKLSRAENTDKHPDQIARRLAELDAATVLVQRLDVLDCAAECALVLWKIGLSWPNI</sequence>
<protein>
    <submittedName>
        <fullName evidence="1">Uncharacterized protein</fullName>
    </submittedName>
</protein>
<evidence type="ECO:0000313" key="1">
    <source>
        <dbReference type="EMBL" id="CAI4019882.1"/>
    </source>
</evidence>
<comment type="caution">
    <text evidence="1">The sequence shown here is derived from an EMBL/GenBank/DDBJ whole genome shotgun (WGS) entry which is preliminary data.</text>
</comment>
<dbReference type="EMBL" id="CAMXCT010006778">
    <property type="protein sequence ID" value="CAI4019882.1"/>
    <property type="molecule type" value="Genomic_DNA"/>
</dbReference>
<dbReference type="AlphaFoldDB" id="A0A9P1M4G7"/>
<feature type="non-terminal residue" evidence="1">
    <location>
        <position position="1"/>
    </location>
</feature>
<reference evidence="2" key="2">
    <citation type="submission" date="2024-04" db="EMBL/GenBank/DDBJ databases">
        <authorList>
            <person name="Chen Y."/>
            <person name="Shah S."/>
            <person name="Dougan E. K."/>
            <person name="Thang M."/>
            <person name="Chan C."/>
        </authorList>
    </citation>
    <scope>NUCLEOTIDE SEQUENCE [LARGE SCALE GENOMIC DNA]</scope>
</reference>